<evidence type="ECO:0000313" key="3">
    <source>
        <dbReference type="Proteomes" id="UP001652740"/>
    </source>
</evidence>
<keyword evidence="3" id="KW-1185">Reference proteome</keyword>
<feature type="compositionally biased region" description="Low complexity" evidence="1">
    <location>
        <begin position="309"/>
        <end position="321"/>
    </location>
</feature>
<dbReference type="KEGG" id="gmw:113523610"/>
<dbReference type="RefSeq" id="XP_026765407.1">
    <property type="nucleotide sequence ID" value="XM_026909606.3"/>
</dbReference>
<feature type="region of interest" description="Disordered" evidence="1">
    <location>
        <begin position="309"/>
        <end position="332"/>
    </location>
</feature>
<reference evidence="4" key="1">
    <citation type="submission" date="2025-08" db="UniProtKB">
        <authorList>
            <consortium name="RefSeq"/>
        </authorList>
    </citation>
    <scope>IDENTIFICATION</scope>
    <source>
        <tissue evidence="4">Whole larvae</tissue>
    </source>
</reference>
<protein>
    <submittedName>
        <fullName evidence="4">Uncharacterized protein LOC113523610</fullName>
    </submittedName>
</protein>
<keyword evidence="2" id="KW-0732">Signal</keyword>
<evidence type="ECO:0000256" key="1">
    <source>
        <dbReference type="SAM" id="MobiDB-lite"/>
    </source>
</evidence>
<feature type="compositionally biased region" description="Polar residues" evidence="1">
    <location>
        <begin position="557"/>
        <end position="568"/>
    </location>
</feature>
<sequence length="1054" mass="117221">MISSIFPLLIALVTRCKCDATNGYGNVGKNSASQFGELLKPPPPPPILPPVPFHGGPGRSQRQNLGYQYLPPPPPPPVSLSNEFKFPAPFYKQYNFNFVPPPQPFTTSPSPSLFQKVSGWLFSTQQTNHDTKSQVFTNNITPIKKDCNPCNLVPWIPVIRYNIGAKNLYQNSNPTYGPPSPTAYANVPNLPQPFQNIENKFPPSPPPIPHAIYGPPSTSHIHNSNANKVVSSTYGPPSPTHTISNPSQSPLSSTYSALPSSSYSISSSPFGIPSTTYNQHDSSYNFPSSSQDIPNSYSVSNNVRSSTYGTPTSTFAPSTTFEIPNQTDKSHKSVTPLYEPELLNRELPQFGDVEILRNTEPENLPLPKVTHPAGFKNSYGEIITNTHALNVPYSVSATAAESTKVKTEVLPNDATKFPIPNTSLALANPAPFSLNRGRNIHTLQPVALPNLSVSPLPPIFNARPFKPTSPNYSPNIVHGVNSMQQTSHNVDISPSIPIVEFTHSIDYPASITQSPVIDIDASKNFNLTKGYRNIPNSYIVDGNRDISSQASEDHVSATKSIPDSSFESTGVDGGNDLYDTGVPTDLKHRFVPYNHKPDFADLRGVKDEDVDKYRTESNLQNIDSPLLYLKPSAPHKDYENFGVVVSTPVSGNDYEIYDDVQTTPIPQSTFATGWEESRADYSQSVQENISKPKIVQIIVPYTTNKGGSKNNGNFEYISHEWESKDEDEYQPRKIPTNTENPYISTLTENYNSISTTTEDPTLTVTENNDSHQLNTAAILNDLYDVREPPFDIIKLQNTIDDWTEQEYSKRYKTPQRSRGAEKYAKQIPDDFFTTTVPTNYVTATNNFNYEFYDHEGSSSIQHSVTEKKNNSSSKSRKQYNTIERTKSKQSIGKNQEIDEIKKLHIYTAASTFRSTTTTPAPWEKIQTSISPLTKEKVYVVTSKPWLEAYNISKGWLNAESFESHKTNIDNKPSGSDNLPFKSPRFSARPSFGDPVKSDSLYGFSKSWYQSINDLENRRHSNSTLLQEGFQQNHYTNEEEDTIDATTVGPHSDAL</sequence>
<feature type="region of interest" description="Disordered" evidence="1">
    <location>
        <begin position="196"/>
        <end position="258"/>
    </location>
</feature>
<accession>A0A6J1X5W8</accession>
<gene>
    <name evidence="4" type="primary">LOC113523610</name>
</gene>
<dbReference type="Proteomes" id="UP001652740">
    <property type="component" value="Unplaced"/>
</dbReference>
<dbReference type="AlphaFoldDB" id="A0A6J1X5W8"/>
<dbReference type="OrthoDB" id="6630523at2759"/>
<feature type="compositionally biased region" description="Low complexity" evidence="1">
    <location>
        <begin position="249"/>
        <end position="258"/>
    </location>
</feature>
<feature type="compositionally biased region" description="Polar residues" evidence="1">
    <location>
        <begin position="217"/>
        <end position="248"/>
    </location>
</feature>
<evidence type="ECO:0000256" key="2">
    <source>
        <dbReference type="SAM" id="SignalP"/>
    </source>
</evidence>
<feature type="region of interest" description="Disordered" evidence="1">
    <location>
        <begin position="966"/>
        <end position="993"/>
    </location>
</feature>
<feature type="signal peptide" evidence="2">
    <location>
        <begin position="1"/>
        <end position="20"/>
    </location>
</feature>
<feature type="region of interest" description="Disordered" evidence="1">
    <location>
        <begin position="860"/>
        <end position="890"/>
    </location>
</feature>
<dbReference type="InParanoid" id="A0A6J1X5W8"/>
<name>A0A6J1X5W8_GALME</name>
<organism evidence="3 4">
    <name type="scientific">Galleria mellonella</name>
    <name type="common">Greater wax moth</name>
    <dbReference type="NCBI Taxonomy" id="7137"/>
    <lineage>
        <taxon>Eukaryota</taxon>
        <taxon>Metazoa</taxon>
        <taxon>Ecdysozoa</taxon>
        <taxon>Arthropoda</taxon>
        <taxon>Hexapoda</taxon>
        <taxon>Insecta</taxon>
        <taxon>Pterygota</taxon>
        <taxon>Neoptera</taxon>
        <taxon>Endopterygota</taxon>
        <taxon>Lepidoptera</taxon>
        <taxon>Glossata</taxon>
        <taxon>Ditrysia</taxon>
        <taxon>Pyraloidea</taxon>
        <taxon>Pyralidae</taxon>
        <taxon>Galleriinae</taxon>
        <taxon>Galleria</taxon>
    </lineage>
</organism>
<feature type="chain" id="PRO_5027065338" evidence="2">
    <location>
        <begin position="21"/>
        <end position="1054"/>
    </location>
</feature>
<proteinExistence type="predicted"/>
<dbReference type="GeneID" id="113523610"/>
<feature type="region of interest" description="Disordered" evidence="1">
    <location>
        <begin position="555"/>
        <end position="576"/>
    </location>
</feature>
<evidence type="ECO:0000313" key="4">
    <source>
        <dbReference type="RefSeq" id="XP_026765407.1"/>
    </source>
</evidence>
<feature type="compositionally biased region" description="Polar residues" evidence="1">
    <location>
        <begin position="878"/>
        <end position="890"/>
    </location>
</feature>